<keyword evidence="3 15" id="KW-0547">Nucleotide-binding</keyword>
<keyword evidence="11" id="KW-0413">Isomerase</keyword>
<evidence type="ECO:0000256" key="13">
    <source>
        <dbReference type="ARBA" id="ARBA00034808"/>
    </source>
</evidence>
<feature type="binding site" evidence="15">
    <location>
        <begin position="38"/>
        <end position="45"/>
    </location>
    <ligand>
        <name>ATP</name>
        <dbReference type="ChEBI" id="CHEBI:30616"/>
    </ligand>
</feature>
<dbReference type="GO" id="GO:0005829">
    <property type="term" value="C:cytosol"/>
    <property type="evidence" value="ECO:0007669"/>
    <property type="project" value="TreeGrafter"/>
</dbReference>
<evidence type="ECO:0000256" key="6">
    <source>
        <dbReference type="ARBA" id="ARBA00022806"/>
    </source>
</evidence>
<accession>A0A6P2BZ32</accession>
<evidence type="ECO:0000313" key="19">
    <source>
        <dbReference type="Proteomes" id="UP000460272"/>
    </source>
</evidence>
<dbReference type="GO" id="GO:0004527">
    <property type="term" value="F:exonuclease activity"/>
    <property type="evidence" value="ECO:0007669"/>
    <property type="project" value="UniProtKB-KW"/>
</dbReference>
<comment type="catalytic activity">
    <reaction evidence="14">
        <text>ATP + H2O = ADP + phosphate + H(+)</text>
        <dbReference type="Rhea" id="RHEA:13065"/>
        <dbReference type="ChEBI" id="CHEBI:15377"/>
        <dbReference type="ChEBI" id="CHEBI:15378"/>
        <dbReference type="ChEBI" id="CHEBI:30616"/>
        <dbReference type="ChEBI" id="CHEBI:43474"/>
        <dbReference type="ChEBI" id="CHEBI:456216"/>
        <dbReference type="EC" id="5.6.2.4"/>
    </reaction>
</comment>
<reference evidence="18 19" key="1">
    <citation type="submission" date="2018-11" db="EMBL/GenBank/DDBJ databases">
        <title>Trebonia kvetii gen.nov., sp.nov., a novel acidophilic actinobacterium, and proposal of the new actinobacterial family Treboniaceae fam. nov.</title>
        <authorList>
            <person name="Rapoport D."/>
            <person name="Sagova-Mareckova M."/>
            <person name="Sedlacek I."/>
            <person name="Provaznik J."/>
            <person name="Kralova S."/>
            <person name="Pavlinic D."/>
            <person name="Benes V."/>
            <person name="Kopecky J."/>
        </authorList>
    </citation>
    <scope>NUCLEOTIDE SEQUENCE [LARGE SCALE GENOMIC DNA]</scope>
    <source>
        <strain evidence="18 19">15Tr583</strain>
    </source>
</reference>
<dbReference type="Gene3D" id="1.10.486.10">
    <property type="entry name" value="PCRA, domain 4"/>
    <property type="match status" value="1"/>
</dbReference>
<dbReference type="CDD" id="cd17932">
    <property type="entry name" value="DEXQc_UvrD"/>
    <property type="match status" value="1"/>
</dbReference>
<dbReference type="AlphaFoldDB" id="A0A6P2BZ32"/>
<comment type="catalytic activity">
    <reaction evidence="12">
        <text>Couples ATP hydrolysis with the unwinding of duplex DNA by translocating in the 3'-5' direction.</text>
        <dbReference type="EC" id="5.6.2.4"/>
    </reaction>
</comment>
<keyword evidence="19" id="KW-1185">Reference proteome</keyword>
<dbReference type="Gene3D" id="3.90.320.10">
    <property type="match status" value="1"/>
</dbReference>
<comment type="caution">
    <text evidence="18">The sequence shown here is derived from an EMBL/GenBank/DDBJ whole genome shotgun (WGS) entry which is preliminary data.</text>
</comment>
<evidence type="ECO:0000256" key="2">
    <source>
        <dbReference type="ARBA" id="ARBA00022722"/>
    </source>
</evidence>
<evidence type="ECO:0000256" key="11">
    <source>
        <dbReference type="ARBA" id="ARBA00023235"/>
    </source>
</evidence>
<dbReference type="GO" id="GO:0033202">
    <property type="term" value="C:DNA helicase complex"/>
    <property type="evidence" value="ECO:0007669"/>
    <property type="project" value="TreeGrafter"/>
</dbReference>
<dbReference type="Gene3D" id="1.10.10.160">
    <property type="match status" value="1"/>
</dbReference>
<dbReference type="OrthoDB" id="5240387at2"/>
<dbReference type="InterPro" id="IPR038726">
    <property type="entry name" value="PDDEXK_AddAB-type"/>
</dbReference>
<dbReference type="EC" id="5.6.2.4" evidence="13"/>
<dbReference type="PANTHER" id="PTHR11070">
    <property type="entry name" value="UVRD / RECB / PCRA DNA HELICASE FAMILY MEMBER"/>
    <property type="match status" value="1"/>
</dbReference>
<keyword evidence="10" id="KW-0234">DNA repair</keyword>
<dbReference type="InterPro" id="IPR000212">
    <property type="entry name" value="DNA_helicase_UvrD/REP"/>
</dbReference>
<name>A0A6P2BZ32_9ACTN</name>
<dbReference type="PROSITE" id="PS51217">
    <property type="entry name" value="UVRD_HELICASE_CTER"/>
    <property type="match status" value="1"/>
</dbReference>
<evidence type="ECO:0000256" key="15">
    <source>
        <dbReference type="PROSITE-ProRule" id="PRU00560"/>
    </source>
</evidence>
<evidence type="ECO:0000256" key="14">
    <source>
        <dbReference type="ARBA" id="ARBA00048988"/>
    </source>
</evidence>
<evidence type="ECO:0000256" key="12">
    <source>
        <dbReference type="ARBA" id="ARBA00034617"/>
    </source>
</evidence>
<proteinExistence type="inferred from homology"/>
<keyword evidence="6 15" id="KW-0347">Helicase</keyword>
<sequence length="1046" mass="111826">MNGYRLVRELAAAPVAPALDEAQQRVVDHKGGPLLVLAGPGTGKTTTIVAAVAERIERRGVDPGRILVLTFSRKAAGELRDRITARLGRTTSEPLALTFHSYAYALVRREFVLRGDQPPRLLSAPEQLLEIRRMLRGEAVDGGAGWPGPLRPALGTRGFAEELRDILMRAAERGLDGKALRQLGRESGRDDWVAAGAFLDRYAARFDLAPVPAYDYAEIVRIAAGLLARQSTRQRERDAYDAVFVDEYQDCDPAQEALLRALAGDGRDLVAVGDPDQSIYAFRGADMRVLTSFPDRFRGPDGAAAPVIALRGSRRSGRVLLAASRRVARRLPAVPGASDVAAHRDLVPAGGGPAGEVRICVADTQAQEAAVVADTLRRAHLADGVPWGRMAVLVRSAQRQGGTLCRALTAAGVPVTVAGDELPLPDEPGVRPFLTLLRCALAPGRLDEETAAELLTGPLGQSDSLGLRKLRRALDGVPLREALTDPRALHAIRDRIAAPARRVGSLLDVAKSRLADGASAEDVLWAVWDASGLAAAWADRAERDPAADRDLDAMLALFDAAARFTDALPPGNAGLFLNTLIGQEIAGDTLAEHALREDCVRVLTAHRAKGLEWDVVVVAGVEEEVWPDLRLRGSLLGADELAEAVGAPGMLHAGTTLAGGAPPDVASAALAARLLAEERRLFYVACTRARRLLVVTASGGDEQDRRPSRFLAELAGDDVEIQRASAATRWLSLPALIADLRRTASDPARPMPLRRAAAGQLARLAEARVRGADPGDWYALTELSDASAIVDAGERVRLSPSHVETFTRCGLRWLLESAVGAGRSDVLRHLGTVIHAAAQLIADGATEQQVAGRIDEIWHHLDFGSVWYGTRQRALAERMVRKFLDWHTANPRELLATEEALRVQVGLVEITGRVDRLERDEEGRGVVVDLKTGSTSPRDDELGRHAQLGVYQLAVLLGAFERLGVTEPGGAELVQVGKAGLTARARVQRQPALSEDPDPGWAEGLVDAVAQGMTGPVYRARVNPGCRTCPVSSCCPVSPDGGAVTG</sequence>
<dbReference type="GO" id="GO:0003677">
    <property type="term" value="F:DNA binding"/>
    <property type="evidence" value="ECO:0007669"/>
    <property type="project" value="UniProtKB-KW"/>
</dbReference>
<evidence type="ECO:0000313" key="18">
    <source>
        <dbReference type="EMBL" id="TVZ04188.1"/>
    </source>
</evidence>
<dbReference type="Pfam" id="PF12705">
    <property type="entry name" value="PDDEXK_1"/>
    <property type="match status" value="1"/>
</dbReference>
<keyword evidence="2" id="KW-0540">Nuclease</keyword>
<dbReference type="GO" id="GO:0043138">
    <property type="term" value="F:3'-5' DNA helicase activity"/>
    <property type="evidence" value="ECO:0007669"/>
    <property type="project" value="UniProtKB-EC"/>
</dbReference>
<evidence type="ECO:0000256" key="1">
    <source>
        <dbReference type="ARBA" id="ARBA00009922"/>
    </source>
</evidence>
<dbReference type="InterPro" id="IPR014016">
    <property type="entry name" value="UvrD-like_ATP-bd"/>
</dbReference>
<evidence type="ECO:0000259" key="16">
    <source>
        <dbReference type="PROSITE" id="PS51198"/>
    </source>
</evidence>
<dbReference type="InterPro" id="IPR013986">
    <property type="entry name" value="DExx_box_DNA_helicase_dom_sf"/>
</dbReference>
<keyword evidence="9" id="KW-0238">DNA-binding</keyword>
<dbReference type="GO" id="GO:0000725">
    <property type="term" value="P:recombinational repair"/>
    <property type="evidence" value="ECO:0007669"/>
    <property type="project" value="TreeGrafter"/>
</dbReference>
<dbReference type="Pfam" id="PF13361">
    <property type="entry name" value="UvrD_C"/>
    <property type="match status" value="1"/>
</dbReference>
<keyword evidence="5 15" id="KW-0378">Hydrolase</keyword>
<dbReference type="InterPro" id="IPR014017">
    <property type="entry name" value="DNA_helicase_UvrD-like_C"/>
</dbReference>
<evidence type="ECO:0000256" key="4">
    <source>
        <dbReference type="ARBA" id="ARBA00022763"/>
    </source>
</evidence>
<evidence type="ECO:0000256" key="7">
    <source>
        <dbReference type="ARBA" id="ARBA00022839"/>
    </source>
</evidence>
<dbReference type="InterPro" id="IPR011604">
    <property type="entry name" value="PDDEXK-like_dom_sf"/>
</dbReference>
<dbReference type="EMBL" id="RPFW01000003">
    <property type="protein sequence ID" value="TVZ04188.1"/>
    <property type="molecule type" value="Genomic_DNA"/>
</dbReference>
<gene>
    <name evidence="18" type="ORF">EAS64_17485</name>
</gene>
<keyword evidence="8 15" id="KW-0067">ATP-binding</keyword>
<evidence type="ECO:0000256" key="9">
    <source>
        <dbReference type="ARBA" id="ARBA00023125"/>
    </source>
</evidence>
<evidence type="ECO:0000256" key="10">
    <source>
        <dbReference type="ARBA" id="ARBA00023204"/>
    </source>
</evidence>
<dbReference type="RefSeq" id="WP_145854057.1">
    <property type="nucleotide sequence ID" value="NZ_RPFW01000003.1"/>
</dbReference>
<protein>
    <recommendedName>
        <fullName evidence="13">DNA 3'-5' helicase</fullName>
        <ecNumber evidence="13">5.6.2.4</ecNumber>
    </recommendedName>
</protein>
<evidence type="ECO:0000259" key="17">
    <source>
        <dbReference type="PROSITE" id="PS51217"/>
    </source>
</evidence>
<feature type="domain" description="UvrD-like helicase C-terminal" evidence="17">
    <location>
        <begin position="325"/>
        <end position="610"/>
    </location>
</feature>
<dbReference type="Pfam" id="PF00580">
    <property type="entry name" value="UvrD-helicase"/>
    <property type="match status" value="1"/>
</dbReference>
<evidence type="ECO:0000256" key="3">
    <source>
        <dbReference type="ARBA" id="ARBA00022741"/>
    </source>
</evidence>
<dbReference type="InterPro" id="IPR027417">
    <property type="entry name" value="P-loop_NTPase"/>
</dbReference>
<dbReference type="GO" id="GO:0005524">
    <property type="term" value="F:ATP binding"/>
    <property type="evidence" value="ECO:0007669"/>
    <property type="project" value="UniProtKB-UniRule"/>
</dbReference>
<feature type="domain" description="UvrD-like helicase ATP-binding" evidence="16">
    <location>
        <begin position="17"/>
        <end position="317"/>
    </location>
</feature>
<comment type="similarity">
    <text evidence="1">Belongs to the helicase family. UvrD subfamily.</text>
</comment>
<dbReference type="SUPFAM" id="SSF52540">
    <property type="entry name" value="P-loop containing nucleoside triphosphate hydrolases"/>
    <property type="match status" value="1"/>
</dbReference>
<dbReference type="PANTHER" id="PTHR11070:SF59">
    <property type="entry name" value="DNA 3'-5' HELICASE"/>
    <property type="match status" value="1"/>
</dbReference>
<dbReference type="Gene3D" id="3.40.50.300">
    <property type="entry name" value="P-loop containing nucleotide triphosphate hydrolases"/>
    <property type="match status" value="2"/>
</dbReference>
<evidence type="ECO:0000256" key="5">
    <source>
        <dbReference type="ARBA" id="ARBA00022801"/>
    </source>
</evidence>
<organism evidence="18 19">
    <name type="scientific">Trebonia kvetii</name>
    <dbReference type="NCBI Taxonomy" id="2480626"/>
    <lineage>
        <taxon>Bacteria</taxon>
        <taxon>Bacillati</taxon>
        <taxon>Actinomycetota</taxon>
        <taxon>Actinomycetes</taxon>
        <taxon>Streptosporangiales</taxon>
        <taxon>Treboniaceae</taxon>
        <taxon>Trebonia</taxon>
    </lineage>
</organism>
<dbReference type="PROSITE" id="PS51198">
    <property type="entry name" value="UVRD_HELICASE_ATP_BIND"/>
    <property type="match status" value="1"/>
</dbReference>
<dbReference type="Proteomes" id="UP000460272">
    <property type="component" value="Unassembled WGS sequence"/>
</dbReference>
<keyword evidence="7" id="KW-0269">Exonuclease</keyword>
<evidence type="ECO:0000256" key="8">
    <source>
        <dbReference type="ARBA" id="ARBA00022840"/>
    </source>
</evidence>
<keyword evidence="4" id="KW-0227">DNA damage</keyword>